<accession>B1VH25</accession>
<evidence type="ECO:0000256" key="1">
    <source>
        <dbReference type="ARBA" id="ARBA00004948"/>
    </source>
</evidence>
<dbReference type="GO" id="GO:0009228">
    <property type="term" value="P:thiamine biosynthetic process"/>
    <property type="evidence" value="ECO:0007669"/>
    <property type="project" value="UniProtKB-KW"/>
</dbReference>
<dbReference type="GO" id="GO:0009229">
    <property type="term" value="P:thiamine diphosphate biosynthetic process"/>
    <property type="evidence" value="ECO:0007669"/>
    <property type="project" value="UniProtKB-UniPathway"/>
</dbReference>
<reference evidence="8 9" key="1">
    <citation type="journal article" date="2008" name="J. Biotechnol.">
        <title>The lifestyle of Corynebacterium urealyticum derived from its complete genome sequence established by pyrosequencing.</title>
        <authorList>
            <person name="Tauch A."/>
            <person name="Trost E."/>
            <person name="Tilker A."/>
            <person name="Ludewig U."/>
            <person name="Schneiker S."/>
            <person name="Goesmann A."/>
            <person name="Arnold W."/>
            <person name="Bekel T."/>
            <person name="Brinkrolf K."/>
            <person name="Brune I."/>
            <person name="Goetker S."/>
            <person name="Kalinowski J."/>
            <person name="Kamp P.-B."/>
            <person name="Lobo F.P."/>
            <person name="Viehoever P."/>
            <person name="Weisshaar B."/>
            <person name="Soriano F."/>
            <person name="Droege M."/>
            <person name="Puehler A."/>
        </authorList>
    </citation>
    <scope>NUCLEOTIDE SEQUENCE [LARGE SCALE GENOMIC DNA]</scope>
    <source>
        <strain evidence="9">ATCC 43042 / DSM 7109</strain>
    </source>
</reference>
<dbReference type="GO" id="GO:0043799">
    <property type="term" value="F:glycine oxidase activity"/>
    <property type="evidence" value="ECO:0007669"/>
    <property type="project" value="UniProtKB-EC"/>
</dbReference>
<gene>
    <name evidence="8" type="ordered locus">cu1106</name>
</gene>
<dbReference type="SUPFAM" id="SSF54373">
    <property type="entry name" value="FAD-linked reductases, C-terminal domain"/>
    <property type="match status" value="1"/>
</dbReference>
<evidence type="ECO:0000256" key="6">
    <source>
        <dbReference type="SAM" id="Phobius"/>
    </source>
</evidence>
<evidence type="ECO:0000256" key="2">
    <source>
        <dbReference type="ARBA" id="ARBA00022977"/>
    </source>
</evidence>
<evidence type="ECO:0000313" key="9">
    <source>
        <dbReference type="Proteomes" id="UP000001727"/>
    </source>
</evidence>
<keyword evidence="3" id="KW-0560">Oxidoreductase</keyword>
<sequence>MRFCSPRSSWRKRAARKNDTLSSYEHVIIGAGIIGLSTAVELTRAGVPAKDIAIIDPAPISGASWVAGGMLAPVAEVQYGQEELYPLMIRAAELWPALREAVESHTDLATGYREESTLVVAADRADATHLAELLEHQRAHGMTATRLPVRQARKLEPGLHPQLAGAVEIPGDHQVNPRLYCAAAVDVLKKKGATFVEQKATGLVHGCDAAGSDADLPHAEQADRCTAVRLADGTALGVSGSVYICNGVGAATLEGAPALPVRPVRGDLIRLGVAEGRPAPVERVIRGFFEDRPIYVIPRTDGTIAVGATTREDERRAPAADGVYTLLRDAIRVVPGIEDCEFIEALAGERPGTPDDLPLIGKTSGNVVISAGYFRHGILLSALGAKVTAHLGLSADDGDAALNEAAKATGTSLAACRWDRFDAGAH</sequence>
<keyword evidence="6" id="KW-1133">Transmembrane helix</keyword>
<dbReference type="Gene3D" id="3.50.50.60">
    <property type="entry name" value="FAD/NAD(P)-binding domain"/>
    <property type="match status" value="1"/>
</dbReference>
<evidence type="ECO:0000313" key="8">
    <source>
        <dbReference type="EMBL" id="CAQ05066.1"/>
    </source>
</evidence>
<dbReference type="PANTHER" id="PTHR13847">
    <property type="entry name" value="SARCOSINE DEHYDROGENASE-RELATED"/>
    <property type="match status" value="1"/>
</dbReference>
<dbReference type="GO" id="GO:0050660">
    <property type="term" value="F:flavin adenine dinucleotide binding"/>
    <property type="evidence" value="ECO:0007669"/>
    <property type="project" value="InterPro"/>
</dbReference>
<evidence type="ECO:0000256" key="4">
    <source>
        <dbReference type="ARBA" id="ARBA00049872"/>
    </source>
</evidence>
<dbReference type="Gene3D" id="3.30.9.10">
    <property type="entry name" value="D-Amino Acid Oxidase, subunit A, domain 2"/>
    <property type="match status" value="1"/>
</dbReference>
<keyword evidence="2" id="KW-0784">Thiamine biosynthesis</keyword>
<dbReference type="PANTHER" id="PTHR13847:SF289">
    <property type="entry name" value="GLYCINE OXIDASE"/>
    <property type="match status" value="1"/>
</dbReference>
<dbReference type="EMBL" id="AM942444">
    <property type="protein sequence ID" value="CAQ05066.1"/>
    <property type="molecule type" value="Genomic_DNA"/>
</dbReference>
<dbReference type="eggNOG" id="COG0665">
    <property type="taxonomic scope" value="Bacteria"/>
</dbReference>
<evidence type="ECO:0000259" key="7">
    <source>
        <dbReference type="Pfam" id="PF01266"/>
    </source>
</evidence>
<keyword evidence="9" id="KW-1185">Reference proteome</keyword>
<feature type="transmembrane region" description="Helical" evidence="6">
    <location>
        <begin position="21"/>
        <end position="40"/>
    </location>
</feature>
<dbReference type="AlphaFoldDB" id="B1VH25"/>
<comment type="pathway">
    <text evidence="1">Cofactor biosynthesis; thiamine diphosphate biosynthesis.</text>
</comment>
<proteinExistence type="predicted"/>
<evidence type="ECO:0000256" key="5">
    <source>
        <dbReference type="ARBA" id="ARBA00050018"/>
    </source>
</evidence>
<feature type="domain" description="FAD dependent oxidoreductase" evidence="7">
    <location>
        <begin position="27"/>
        <end position="391"/>
    </location>
</feature>
<evidence type="ECO:0000256" key="3">
    <source>
        <dbReference type="ARBA" id="ARBA00023002"/>
    </source>
</evidence>
<keyword evidence="6" id="KW-0812">Transmembrane</keyword>
<name>B1VH25_CORU7</name>
<dbReference type="InterPro" id="IPR036188">
    <property type="entry name" value="FAD/NAD-bd_sf"/>
</dbReference>
<comment type="catalytic activity">
    <reaction evidence="4">
        <text>glycine + O2 + H2O = glyoxylate + H2O2 + NH4(+)</text>
        <dbReference type="Rhea" id="RHEA:11532"/>
        <dbReference type="ChEBI" id="CHEBI:15377"/>
        <dbReference type="ChEBI" id="CHEBI:15379"/>
        <dbReference type="ChEBI" id="CHEBI:16240"/>
        <dbReference type="ChEBI" id="CHEBI:28938"/>
        <dbReference type="ChEBI" id="CHEBI:36655"/>
        <dbReference type="ChEBI" id="CHEBI:57305"/>
        <dbReference type="EC" id="1.4.3.19"/>
    </reaction>
</comment>
<dbReference type="UniPathway" id="UPA00060"/>
<dbReference type="Proteomes" id="UP000001727">
    <property type="component" value="Chromosome"/>
</dbReference>
<dbReference type="GO" id="GO:0005737">
    <property type="term" value="C:cytoplasm"/>
    <property type="evidence" value="ECO:0007669"/>
    <property type="project" value="TreeGrafter"/>
</dbReference>
<dbReference type="InterPro" id="IPR006076">
    <property type="entry name" value="FAD-dep_OxRdtase"/>
</dbReference>
<dbReference type="STRING" id="504474.cu1106"/>
<dbReference type="NCBIfam" id="TIGR02352">
    <property type="entry name" value="thiamin_ThiO"/>
    <property type="match status" value="1"/>
</dbReference>
<protein>
    <recommendedName>
        <fullName evidence="5">glycine oxidase</fullName>
        <ecNumber evidence="5">1.4.3.19</ecNumber>
    </recommendedName>
</protein>
<dbReference type="KEGG" id="cur:cu1106"/>
<dbReference type="Pfam" id="PF01266">
    <property type="entry name" value="DAO"/>
    <property type="match status" value="1"/>
</dbReference>
<keyword evidence="6" id="KW-0472">Membrane</keyword>
<organism evidence="8 9">
    <name type="scientific">Corynebacterium urealyticum (strain ATCC 43042 / DSM 7109)</name>
    <dbReference type="NCBI Taxonomy" id="504474"/>
    <lineage>
        <taxon>Bacteria</taxon>
        <taxon>Bacillati</taxon>
        <taxon>Actinomycetota</taxon>
        <taxon>Actinomycetes</taxon>
        <taxon>Mycobacteriales</taxon>
        <taxon>Corynebacteriaceae</taxon>
        <taxon>Corynebacterium</taxon>
    </lineage>
</organism>
<dbReference type="InterPro" id="IPR012727">
    <property type="entry name" value="Gly_oxidase_ThiO"/>
</dbReference>
<dbReference type="HOGENOM" id="CLU_007884_4_5_11"/>
<dbReference type="SUPFAM" id="SSF51905">
    <property type="entry name" value="FAD/NAD(P)-binding domain"/>
    <property type="match status" value="1"/>
</dbReference>
<dbReference type="EC" id="1.4.3.19" evidence="5"/>